<dbReference type="Proteomes" id="UP000596742">
    <property type="component" value="Unassembled WGS sequence"/>
</dbReference>
<dbReference type="AlphaFoldDB" id="A0A8B6CN11"/>
<dbReference type="OrthoDB" id="6127576at2759"/>
<sequence>MEISVDLSKLKELENVAPEVELPRSDDKSVMIFEDVSFREAKLKELNSWKNNSVYEECTDTGQKCISTRWICSLKDTSEGTIHKARLVARGFEEFKGDDIPKDSPTCGTDFLRLVLAILAQRSWKHEQWTLKLLFYKELK</sequence>
<evidence type="ECO:0000313" key="2">
    <source>
        <dbReference type="EMBL" id="VDI07543.1"/>
    </source>
</evidence>
<comment type="caution">
    <text evidence="2">The sequence shown here is derived from an EMBL/GenBank/DDBJ whole genome shotgun (WGS) entry which is preliminary data.</text>
</comment>
<gene>
    <name evidence="2" type="ORF">MGAL_10B055291</name>
</gene>
<proteinExistence type="predicted"/>
<evidence type="ECO:0000313" key="3">
    <source>
        <dbReference type="Proteomes" id="UP000596742"/>
    </source>
</evidence>
<dbReference type="EMBL" id="UYJE01002070">
    <property type="protein sequence ID" value="VDI07543.1"/>
    <property type="molecule type" value="Genomic_DNA"/>
</dbReference>
<dbReference type="Pfam" id="PF07727">
    <property type="entry name" value="RVT_2"/>
    <property type="match status" value="1"/>
</dbReference>
<protein>
    <recommendedName>
        <fullName evidence="1">Reverse transcriptase Ty1/copia-type domain-containing protein</fullName>
    </recommendedName>
</protein>
<name>A0A8B6CN11_MYTGA</name>
<accession>A0A8B6CN11</accession>
<organism evidence="2 3">
    <name type="scientific">Mytilus galloprovincialis</name>
    <name type="common">Mediterranean mussel</name>
    <dbReference type="NCBI Taxonomy" id="29158"/>
    <lineage>
        <taxon>Eukaryota</taxon>
        <taxon>Metazoa</taxon>
        <taxon>Spiralia</taxon>
        <taxon>Lophotrochozoa</taxon>
        <taxon>Mollusca</taxon>
        <taxon>Bivalvia</taxon>
        <taxon>Autobranchia</taxon>
        <taxon>Pteriomorphia</taxon>
        <taxon>Mytilida</taxon>
        <taxon>Mytiloidea</taxon>
        <taxon>Mytilidae</taxon>
        <taxon>Mytilinae</taxon>
        <taxon>Mytilus</taxon>
    </lineage>
</organism>
<dbReference type="InterPro" id="IPR013103">
    <property type="entry name" value="RVT_2"/>
</dbReference>
<keyword evidence="3" id="KW-1185">Reference proteome</keyword>
<reference evidence="2" key="1">
    <citation type="submission" date="2018-11" db="EMBL/GenBank/DDBJ databases">
        <authorList>
            <person name="Alioto T."/>
            <person name="Alioto T."/>
        </authorList>
    </citation>
    <scope>NUCLEOTIDE SEQUENCE</scope>
</reference>
<evidence type="ECO:0000259" key="1">
    <source>
        <dbReference type="Pfam" id="PF07727"/>
    </source>
</evidence>
<feature type="domain" description="Reverse transcriptase Ty1/copia-type" evidence="1">
    <location>
        <begin position="61"/>
        <end position="128"/>
    </location>
</feature>